<evidence type="ECO:0000256" key="8">
    <source>
        <dbReference type="ARBA" id="ARBA00023136"/>
    </source>
</evidence>
<dbReference type="GO" id="GO:0043190">
    <property type="term" value="C:ATP-binding cassette (ABC) transporter complex"/>
    <property type="evidence" value="ECO:0007669"/>
    <property type="project" value="TreeGrafter"/>
</dbReference>
<accession>A0A7C3I5I5</accession>
<sequence length="243" mass="26697">MAKTSIRTESLSYAYPDGWKVLSNLSFEIAPGHTVALVGANGCGKTTLLWLIAGLLEAESGSIYIDEIRLDRGSVRPLQRKLGLAFQHPDDQLFMATVRQDVEFGPHNAGYPEAEIARRAAEAMTRTACLHLADRPPYRLSGGEKRMVSLATLLATDAEILLLDEPTNALDPKSRRNTINLLRELDHTKLIATHDLDMALDLCDEVIVLHRGTITARGPSREILSNGPLLKEAGLELPLSLQR</sequence>
<dbReference type="PANTHER" id="PTHR43553:SF24">
    <property type="entry name" value="ENERGY-COUPLING FACTOR TRANSPORTER ATP-BINDING PROTEIN ECFA1"/>
    <property type="match status" value="1"/>
</dbReference>
<dbReference type="GO" id="GO:0042626">
    <property type="term" value="F:ATPase-coupled transmembrane transporter activity"/>
    <property type="evidence" value="ECO:0007669"/>
    <property type="project" value="TreeGrafter"/>
</dbReference>
<dbReference type="PROSITE" id="PS50893">
    <property type="entry name" value="ABC_TRANSPORTER_2"/>
    <property type="match status" value="1"/>
</dbReference>
<keyword evidence="8" id="KW-0472">Membrane</keyword>
<proteinExistence type="inferred from homology"/>
<dbReference type="PROSITE" id="PS00211">
    <property type="entry name" value="ABC_TRANSPORTER_1"/>
    <property type="match status" value="1"/>
</dbReference>
<dbReference type="GO" id="GO:0016887">
    <property type="term" value="F:ATP hydrolysis activity"/>
    <property type="evidence" value="ECO:0007669"/>
    <property type="project" value="InterPro"/>
</dbReference>
<dbReference type="FunFam" id="3.40.50.300:FF:000224">
    <property type="entry name" value="Energy-coupling factor transporter ATP-binding protein EcfA"/>
    <property type="match status" value="1"/>
</dbReference>
<dbReference type="InterPro" id="IPR050095">
    <property type="entry name" value="ECF_ABC_transporter_ATP-bd"/>
</dbReference>
<dbReference type="Gene3D" id="3.40.50.300">
    <property type="entry name" value="P-loop containing nucleotide triphosphate hydrolases"/>
    <property type="match status" value="1"/>
</dbReference>
<dbReference type="InterPro" id="IPR017871">
    <property type="entry name" value="ABC_transporter-like_CS"/>
</dbReference>
<comment type="subcellular location">
    <subcellularLocation>
        <location evidence="1">Cell membrane</location>
    </subcellularLocation>
</comment>
<dbReference type="InterPro" id="IPR003439">
    <property type="entry name" value="ABC_transporter-like_ATP-bd"/>
</dbReference>
<dbReference type="CDD" id="cd03225">
    <property type="entry name" value="ABC_cobalt_CbiO_domain1"/>
    <property type="match status" value="1"/>
</dbReference>
<name>A0A7C3I5I5_9SPIR</name>
<comment type="similarity">
    <text evidence="2">Belongs to the ABC transporter superfamily.</text>
</comment>
<feature type="domain" description="ABC transporter" evidence="9">
    <location>
        <begin position="6"/>
        <end position="236"/>
    </location>
</feature>
<comment type="caution">
    <text evidence="10">The sequence shown here is derived from an EMBL/GenBank/DDBJ whole genome shotgun (WGS) entry which is preliminary data.</text>
</comment>
<dbReference type="SMART" id="SM00382">
    <property type="entry name" value="AAA"/>
    <property type="match status" value="1"/>
</dbReference>
<evidence type="ECO:0000256" key="7">
    <source>
        <dbReference type="ARBA" id="ARBA00022967"/>
    </source>
</evidence>
<dbReference type="PANTHER" id="PTHR43553">
    <property type="entry name" value="HEAVY METAL TRANSPORTER"/>
    <property type="match status" value="1"/>
</dbReference>
<gene>
    <name evidence="10" type="ORF">ENS59_03085</name>
</gene>
<protein>
    <submittedName>
        <fullName evidence="10">ABC transporter ATP-binding protein</fullName>
    </submittedName>
</protein>
<organism evidence="10">
    <name type="scientific">Gracilinema caldarium</name>
    <dbReference type="NCBI Taxonomy" id="215591"/>
    <lineage>
        <taxon>Bacteria</taxon>
        <taxon>Pseudomonadati</taxon>
        <taxon>Spirochaetota</taxon>
        <taxon>Spirochaetia</taxon>
        <taxon>Spirochaetales</taxon>
        <taxon>Breznakiellaceae</taxon>
        <taxon>Gracilinema</taxon>
    </lineage>
</organism>
<keyword evidence="4" id="KW-1003">Cell membrane</keyword>
<dbReference type="GO" id="GO:0005524">
    <property type="term" value="F:ATP binding"/>
    <property type="evidence" value="ECO:0007669"/>
    <property type="project" value="UniProtKB-KW"/>
</dbReference>
<keyword evidence="6 10" id="KW-0067">ATP-binding</keyword>
<dbReference type="AlphaFoldDB" id="A0A7C3I5I5"/>
<evidence type="ECO:0000313" key="10">
    <source>
        <dbReference type="EMBL" id="HFH28482.1"/>
    </source>
</evidence>
<dbReference type="Pfam" id="PF00005">
    <property type="entry name" value="ABC_tran"/>
    <property type="match status" value="1"/>
</dbReference>
<dbReference type="SUPFAM" id="SSF52540">
    <property type="entry name" value="P-loop containing nucleoside triphosphate hydrolases"/>
    <property type="match status" value="1"/>
</dbReference>
<keyword evidence="3" id="KW-0813">Transport</keyword>
<reference evidence="10" key="1">
    <citation type="journal article" date="2020" name="mSystems">
        <title>Genome- and Community-Level Interaction Insights into Carbon Utilization and Element Cycling Functions of Hydrothermarchaeota in Hydrothermal Sediment.</title>
        <authorList>
            <person name="Zhou Z."/>
            <person name="Liu Y."/>
            <person name="Xu W."/>
            <person name="Pan J."/>
            <person name="Luo Z.H."/>
            <person name="Li M."/>
        </authorList>
    </citation>
    <scope>NUCLEOTIDE SEQUENCE [LARGE SCALE GENOMIC DNA]</scope>
    <source>
        <strain evidence="10">SpSt-503</strain>
    </source>
</reference>
<evidence type="ECO:0000259" key="9">
    <source>
        <dbReference type="PROSITE" id="PS50893"/>
    </source>
</evidence>
<evidence type="ECO:0000256" key="2">
    <source>
        <dbReference type="ARBA" id="ARBA00005417"/>
    </source>
</evidence>
<evidence type="ECO:0000256" key="3">
    <source>
        <dbReference type="ARBA" id="ARBA00022448"/>
    </source>
</evidence>
<dbReference type="InterPro" id="IPR015856">
    <property type="entry name" value="ABC_transpr_CbiO/EcfA_su"/>
</dbReference>
<evidence type="ECO:0000256" key="5">
    <source>
        <dbReference type="ARBA" id="ARBA00022741"/>
    </source>
</evidence>
<dbReference type="InterPro" id="IPR003593">
    <property type="entry name" value="AAA+_ATPase"/>
</dbReference>
<evidence type="ECO:0000256" key="6">
    <source>
        <dbReference type="ARBA" id="ARBA00022840"/>
    </source>
</evidence>
<evidence type="ECO:0000256" key="1">
    <source>
        <dbReference type="ARBA" id="ARBA00004236"/>
    </source>
</evidence>
<evidence type="ECO:0000256" key="4">
    <source>
        <dbReference type="ARBA" id="ARBA00022475"/>
    </source>
</evidence>
<dbReference type="EMBL" id="DSVL01000090">
    <property type="protein sequence ID" value="HFH28482.1"/>
    <property type="molecule type" value="Genomic_DNA"/>
</dbReference>
<keyword evidence="7" id="KW-1278">Translocase</keyword>
<dbReference type="InterPro" id="IPR027417">
    <property type="entry name" value="P-loop_NTPase"/>
</dbReference>
<keyword evidence="5" id="KW-0547">Nucleotide-binding</keyword>